<dbReference type="CDD" id="cd01392">
    <property type="entry name" value="HTH_LacI"/>
    <property type="match status" value="1"/>
</dbReference>
<accession>A0A4U9XRW3</accession>
<dbReference type="GO" id="GO:0003700">
    <property type="term" value="F:DNA-binding transcription factor activity"/>
    <property type="evidence" value="ECO:0007669"/>
    <property type="project" value="TreeGrafter"/>
</dbReference>
<protein>
    <submittedName>
        <fullName evidence="6">LacI family transcriptional repressor</fullName>
    </submittedName>
</protein>
<dbReference type="SUPFAM" id="SSF53822">
    <property type="entry name" value="Periplasmic binding protein-like I"/>
    <property type="match status" value="1"/>
</dbReference>
<dbReference type="PANTHER" id="PTHR30146:SF109">
    <property type="entry name" value="HTH-TYPE TRANSCRIPTIONAL REGULATOR GALS"/>
    <property type="match status" value="1"/>
</dbReference>
<dbReference type="GO" id="GO:0000976">
    <property type="term" value="F:transcription cis-regulatory region binding"/>
    <property type="evidence" value="ECO:0007669"/>
    <property type="project" value="TreeGrafter"/>
</dbReference>
<dbReference type="CDD" id="cd06294">
    <property type="entry name" value="PBP1_MalR-like"/>
    <property type="match status" value="1"/>
</dbReference>
<feature type="domain" description="HTH lacI-type" evidence="4">
    <location>
        <begin position="2"/>
        <end position="56"/>
    </location>
</feature>
<keyword evidence="3" id="KW-0804">Transcription</keyword>
<dbReference type="RefSeq" id="WP_077323174.1">
    <property type="nucleotide sequence ID" value="NZ_CABEHT010000001.1"/>
</dbReference>
<dbReference type="Pfam" id="PF00356">
    <property type="entry name" value="LacI"/>
    <property type="match status" value="1"/>
</dbReference>
<dbReference type="EMBL" id="CABEHT010000001">
    <property type="protein sequence ID" value="VTS16530.1"/>
    <property type="molecule type" value="Genomic_DNA"/>
</dbReference>
<dbReference type="Gene3D" id="1.10.260.40">
    <property type="entry name" value="lambda repressor-like DNA-binding domains"/>
    <property type="match status" value="1"/>
</dbReference>
<dbReference type="Proteomes" id="UP000394068">
    <property type="component" value="Unassembled WGS sequence"/>
</dbReference>
<keyword evidence="2" id="KW-0238">DNA-binding</keyword>
<dbReference type="PANTHER" id="PTHR30146">
    <property type="entry name" value="LACI-RELATED TRANSCRIPTIONAL REPRESSOR"/>
    <property type="match status" value="1"/>
</dbReference>
<feature type="domain" description="HTH cro/C1-type" evidence="5">
    <location>
        <begin position="3"/>
        <end position="46"/>
    </location>
</feature>
<evidence type="ECO:0000256" key="3">
    <source>
        <dbReference type="ARBA" id="ARBA00023163"/>
    </source>
</evidence>
<keyword evidence="1" id="KW-0805">Transcription regulation</keyword>
<dbReference type="PROSITE" id="PS50943">
    <property type="entry name" value="HTH_CROC1"/>
    <property type="match status" value="1"/>
</dbReference>
<dbReference type="SMART" id="SM00354">
    <property type="entry name" value="HTH_LACI"/>
    <property type="match status" value="1"/>
</dbReference>
<dbReference type="Pfam" id="PF13377">
    <property type="entry name" value="Peripla_BP_3"/>
    <property type="match status" value="1"/>
</dbReference>
<dbReference type="InterPro" id="IPR010982">
    <property type="entry name" value="Lambda_DNA-bd_dom_sf"/>
</dbReference>
<sequence>MVTIKDVAHKAGVNPSTVSRVLKDNKSISEKTKEKVRKAMQELGYVPNLAAQILASGLTHNIGLVFPPITFTDRLSEPFFMQILSTITNEAKKYHFTISIATGNSVEALEEQVKLMHLQKRVDGFIILYSELNDPVRHYLMANKIPFVIVGAPEGDENNITYIDNDNQLMAKTAINYLHNNGHKRILFITDDLQSEVASERYIGYLKGCMKLHLESKPMLLFDRSDPISVEELTETIFDFGATALIVIGDVLSVRMIQLLSYHGLKVPDDISIITFNNSTYCKLVHPYLTTFDINVENLGITSFKQLMDIISSKEQSLSQKIFVPFTLKIRESVRNLKNSTKSSI</sequence>
<dbReference type="InterPro" id="IPR001387">
    <property type="entry name" value="Cro/C1-type_HTH"/>
</dbReference>
<proteinExistence type="predicted"/>
<evidence type="ECO:0000256" key="2">
    <source>
        <dbReference type="ARBA" id="ARBA00023125"/>
    </source>
</evidence>
<reference evidence="6 7" key="1">
    <citation type="submission" date="2019-05" db="EMBL/GenBank/DDBJ databases">
        <authorList>
            <consortium name="Pathogen Informatics"/>
        </authorList>
    </citation>
    <scope>NUCLEOTIDE SEQUENCE [LARGE SCALE GENOMIC DNA]</scope>
    <source>
        <strain evidence="6 7">NCTC5386</strain>
    </source>
</reference>
<evidence type="ECO:0000259" key="5">
    <source>
        <dbReference type="PROSITE" id="PS50943"/>
    </source>
</evidence>
<dbReference type="InterPro" id="IPR028082">
    <property type="entry name" value="Peripla_BP_I"/>
</dbReference>
<dbReference type="InterPro" id="IPR046335">
    <property type="entry name" value="LacI/GalR-like_sensor"/>
</dbReference>
<organism evidence="6 7">
    <name type="scientific">Streptococcus pseudoporcinus</name>
    <dbReference type="NCBI Taxonomy" id="361101"/>
    <lineage>
        <taxon>Bacteria</taxon>
        <taxon>Bacillati</taxon>
        <taxon>Bacillota</taxon>
        <taxon>Bacilli</taxon>
        <taxon>Lactobacillales</taxon>
        <taxon>Streptococcaceae</taxon>
        <taxon>Streptococcus</taxon>
    </lineage>
</organism>
<evidence type="ECO:0000313" key="6">
    <source>
        <dbReference type="EMBL" id="VTS16530.1"/>
    </source>
</evidence>
<gene>
    <name evidence="6" type="primary">malR</name>
    <name evidence="6" type="ORF">NCTC5386_01485</name>
</gene>
<dbReference type="InterPro" id="IPR000843">
    <property type="entry name" value="HTH_LacI"/>
</dbReference>
<evidence type="ECO:0000313" key="7">
    <source>
        <dbReference type="Proteomes" id="UP000394068"/>
    </source>
</evidence>
<dbReference type="AlphaFoldDB" id="A0A4U9XRW3"/>
<dbReference type="PROSITE" id="PS50932">
    <property type="entry name" value="HTH_LACI_2"/>
    <property type="match status" value="1"/>
</dbReference>
<evidence type="ECO:0000256" key="1">
    <source>
        <dbReference type="ARBA" id="ARBA00023015"/>
    </source>
</evidence>
<dbReference type="SUPFAM" id="SSF47413">
    <property type="entry name" value="lambda repressor-like DNA-binding domains"/>
    <property type="match status" value="1"/>
</dbReference>
<evidence type="ECO:0000259" key="4">
    <source>
        <dbReference type="PROSITE" id="PS50932"/>
    </source>
</evidence>
<name>A0A4U9XRW3_9STRE</name>
<dbReference type="Gene3D" id="3.40.50.2300">
    <property type="match status" value="2"/>
</dbReference>